<dbReference type="Pfam" id="PF01297">
    <property type="entry name" value="ZnuA"/>
    <property type="match status" value="1"/>
</dbReference>
<name>A0A844AWH7_9RHOB</name>
<reference evidence="8 9" key="1">
    <citation type="submission" date="2019-10" db="EMBL/GenBank/DDBJ databases">
        <title>Epibacterium sp. nov., isolated from seawater.</title>
        <authorList>
            <person name="Zhang X."/>
            <person name="Li N."/>
        </authorList>
    </citation>
    <scope>NUCLEOTIDE SEQUENCE [LARGE SCALE GENOMIC DNA]</scope>
    <source>
        <strain evidence="8 9">SM1969</strain>
    </source>
</reference>
<evidence type="ECO:0000313" key="9">
    <source>
        <dbReference type="Proteomes" id="UP000436694"/>
    </source>
</evidence>
<evidence type="ECO:0000256" key="3">
    <source>
        <dbReference type="ARBA" id="ARBA00022448"/>
    </source>
</evidence>
<comment type="caution">
    <text evidence="8">The sequence shown here is derived from an EMBL/GenBank/DDBJ whole genome shotgun (WGS) entry which is preliminary data.</text>
</comment>
<dbReference type="PANTHER" id="PTHR42953">
    <property type="entry name" value="HIGH-AFFINITY ZINC UPTAKE SYSTEM PROTEIN ZNUA-RELATED"/>
    <property type="match status" value="1"/>
</dbReference>
<comment type="similarity">
    <text evidence="1">Belongs to the bacterial solute-binding protein 9 family.</text>
</comment>
<feature type="signal peptide" evidence="7">
    <location>
        <begin position="1"/>
        <end position="21"/>
    </location>
</feature>
<feature type="compositionally biased region" description="Basic and acidic residues" evidence="6">
    <location>
        <begin position="124"/>
        <end position="208"/>
    </location>
</feature>
<evidence type="ECO:0000256" key="6">
    <source>
        <dbReference type="SAM" id="MobiDB-lite"/>
    </source>
</evidence>
<evidence type="ECO:0000256" key="2">
    <source>
        <dbReference type="ARBA" id="ARBA00015915"/>
    </source>
</evidence>
<keyword evidence="5" id="KW-0862">Zinc</keyword>
<evidence type="ECO:0000313" key="8">
    <source>
        <dbReference type="EMBL" id="MQY43888.1"/>
    </source>
</evidence>
<sequence length="374" mass="40987">MKRTSYAVAAAFFAATGSASADAPKVVTDIAPVHGLVSRVMSGVGEPSLIVRPGSSPHHYSMRPSDARALDEADLVFWIGESLVPWLEQPIEELSTSAHVIELLSVKGNVTYEFRQGATFEAHDHEDHEDEHGDDHHDDHKEHDDHGHHEEHEEAHDHGDHGDHGDHADDDDHKDHAHEGHDDHHDEHGDEHGDDHDDEHNHAHDGVDPHAWLSATNGKLWLDVIAEELAEHDPENAQAYQDNAKAGKAELDAAIASISAALKPVQDARFVVFHDAYQYFEKEFDLAATGAISIGDASKPSAARIAEIQETVRKLNVSCVYTEPQYNKGLVRTIADGTGVKELEVDPLGTTLDLGPNFYVELLQSMGNSFAACK</sequence>
<dbReference type="SUPFAM" id="SSF53807">
    <property type="entry name" value="Helical backbone' metal receptor"/>
    <property type="match status" value="1"/>
</dbReference>
<feature type="chain" id="PRO_5032470200" description="High-affinity zinc uptake system protein ZnuA" evidence="7">
    <location>
        <begin position="22"/>
        <end position="374"/>
    </location>
</feature>
<dbReference type="InterPro" id="IPR006127">
    <property type="entry name" value="ZnuA-like"/>
</dbReference>
<keyword evidence="9" id="KW-1185">Reference proteome</keyword>
<dbReference type="GO" id="GO:0046872">
    <property type="term" value="F:metal ion binding"/>
    <property type="evidence" value="ECO:0007669"/>
    <property type="project" value="InterPro"/>
</dbReference>
<protein>
    <recommendedName>
        <fullName evidence="2">High-affinity zinc uptake system protein ZnuA</fullName>
    </recommendedName>
</protein>
<dbReference type="EMBL" id="WIXK01000008">
    <property type="protein sequence ID" value="MQY43888.1"/>
    <property type="molecule type" value="Genomic_DNA"/>
</dbReference>
<evidence type="ECO:0000256" key="4">
    <source>
        <dbReference type="ARBA" id="ARBA00022729"/>
    </source>
</evidence>
<keyword evidence="3" id="KW-0813">Transport</keyword>
<evidence type="ECO:0000256" key="7">
    <source>
        <dbReference type="SAM" id="SignalP"/>
    </source>
</evidence>
<dbReference type="PANTHER" id="PTHR42953:SF3">
    <property type="entry name" value="HIGH-AFFINITY ZINC UPTAKE SYSTEM PROTEIN ZNUA"/>
    <property type="match status" value="1"/>
</dbReference>
<feature type="region of interest" description="Disordered" evidence="6">
    <location>
        <begin position="124"/>
        <end position="210"/>
    </location>
</feature>
<gene>
    <name evidence="8" type="ORF">GG681_14675</name>
</gene>
<dbReference type="GO" id="GO:0006829">
    <property type="term" value="P:zinc ion transport"/>
    <property type="evidence" value="ECO:0007669"/>
    <property type="project" value="UniProtKB-KW"/>
</dbReference>
<dbReference type="RefSeq" id="WP_153548778.1">
    <property type="nucleotide sequence ID" value="NZ_WIXK01000008.1"/>
</dbReference>
<dbReference type="AlphaFoldDB" id="A0A844AWH7"/>
<evidence type="ECO:0000256" key="5">
    <source>
        <dbReference type="ARBA" id="ARBA00022906"/>
    </source>
</evidence>
<keyword evidence="5" id="KW-0864">Zinc transport</keyword>
<proteinExistence type="inferred from homology"/>
<keyword evidence="5" id="KW-0406">Ion transport</keyword>
<dbReference type="Gene3D" id="3.40.50.1980">
    <property type="entry name" value="Nitrogenase molybdenum iron protein domain"/>
    <property type="match status" value="3"/>
</dbReference>
<dbReference type="Proteomes" id="UP000436694">
    <property type="component" value="Unassembled WGS sequence"/>
</dbReference>
<dbReference type="InterPro" id="IPR050492">
    <property type="entry name" value="Bact_metal-bind_prot9"/>
</dbReference>
<keyword evidence="4 7" id="KW-0732">Signal</keyword>
<organism evidence="8 9">
    <name type="scientific">Tritonibacter aquimaris</name>
    <dbReference type="NCBI Taxonomy" id="2663379"/>
    <lineage>
        <taxon>Bacteria</taxon>
        <taxon>Pseudomonadati</taxon>
        <taxon>Pseudomonadota</taxon>
        <taxon>Alphaproteobacteria</taxon>
        <taxon>Rhodobacterales</taxon>
        <taxon>Paracoccaceae</taxon>
        <taxon>Tritonibacter</taxon>
    </lineage>
</organism>
<accession>A0A844AWH7</accession>
<evidence type="ECO:0000256" key="1">
    <source>
        <dbReference type="ARBA" id="ARBA00011028"/>
    </source>
</evidence>